<dbReference type="SUPFAM" id="SSF101327">
    <property type="entry name" value="YgfB-like"/>
    <property type="match status" value="1"/>
</dbReference>
<organism evidence="1 2">
    <name type="scientific">Glaciecola siphonariae</name>
    <dbReference type="NCBI Taxonomy" id="521012"/>
    <lineage>
        <taxon>Bacteria</taxon>
        <taxon>Pseudomonadati</taxon>
        <taxon>Pseudomonadota</taxon>
        <taxon>Gammaproteobacteria</taxon>
        <taxon>Alteromonadales</taxon>
        <taxon>Alteromonadaceae</taxon>
        <taxon>Glaciecola</taxon>
    </lineage>
</organism>
<keyword evidence="2" id="KW-1185">Reference proteome</keyword>
<gene>
    <name evidence="1" type="ORF">ACFO4O_12135</name>
</gene>
<dbReference type="InterPro" id="IPR011978">
    <property type="entry name" value="YgfB-like"/>
</dbReference>
<accession>A0ABV9LWL0</accession>
<name>A0ABV9LWL0_9ALTE</name>
<sequence>MNLLALYAHPEHAQYLRSRYFVEGAITGACASPDIPLPDTWLPWTLGDIAQSQGASAKQIDEIFEHLFGFFKHTLAQMKENQLHVPDYAQYDGPSNSAPLQDYCAGVMLAHQSLEKLWASAWRHMQQAKPAEAPAFAKDLKHCLLVFSTFADPRAAIEQAHARAEPELEKKLPLIAQSLESTLLQYVSISGRLAAFLPNQFETFRQDPKSPA</sequence>
<comment type="caution">
    <text evidence="1">The sequence shown here is derived from an EMBL/GenBank/DDBJ whole genome shotgun (WGS) entry which is preliminary data.</text>
</comment>
<dbReference type="Proteomes" id="UP001595897">
    <property type="component" value="Unassembled WGS sequence"/>
</dbReference>
<proteinExistence type="predicted"/>
<dbReference type="RefSeq" id="WP_382408884.1">
    <property type="nucleotide sequence ID" value="NZ_JBHSGU010000005.1"/>
</dbReference>
<dbReference type="EMBL" id="JBHSGU010000005">
    <property type="protein sequence ID" value="MFC4700912.1"/>
    <property type="molecule type" value="Genomic_DNA"/>
</dbReference>
<evidence type="ECO:0000313" key="2">
    <source>
        <dbReference type="Proteomes" id="UP001595897"/>
    </source>
</evidence>
<dbReference type="Pfam" id="PF03695">
    <property type="entry name" value="UPF0149"/>
    <property type="match status" value="1"/>
</dbReference>
<dbReference type="InterPro" id="IPR036255">
    <property type="entry name" value="YgfB-like_sf"/>
</dbReference>
<evidence type="ECO:0000313" key="1">
    <source>
        <dbReference type="EMBL" id="MFC4700912.1"/>
    </source>
</evidence>
<reference evidence="2" key="1">
    <citation type="journal article" date="2019" name="Int. J. Syst. Evol. Microbiol.">
        <title>The Global Catalogue of Microorganisms (GCM) 10K type strain sequencing project: providing services to taxonomists for standard genome sequencing and annotation.</title>
        <authorList>
            <consortium name="The Broad Institute Genomics Platform"/>
            <consortium name="The Broad Institute Genome Sequencing Center for Infectious Disease"/>
            <person name="Wu L."/>
            <person name="Ma J."/>
        </authorList>
    </citation>
    <scope>NUCLEOTIDE SEQUENCE [LARGE SCALE GENOMIC DNA]</scope>
    <source>
        <strain evidence="2">KACC 12507</strain>
    </source>
</reference>
<protein>
    <submittedName>
        <fullName evidence="1">UPF0149 family protein</fullName>
    </submittedName>
</protein>